<organism evidence="1 2">
    <name type="scientific">Micromonospora andamanensis</name>
    <dbReference type="NCBI Taxonomy" id="1287068"/>
    <lineage>
        <taxon>Bacteria</taxon>
        <taxon>Bacillati</taxon>
        <taxon>Actinomycetota</taxon>
        <taxon>Actinomycetes</taxon>
        <taxon>Micromonosporales</taxon>
        <taxon>Micromonosporaceae</taxon>
        <taxon>Micromonospora</taxon>
    </lineage>
</organism>
<dbReference type="Proteomes" id="UP000647017">
    <property type="component" value="Unassembled WGS sequence"/>
</dbReference>
<name>A0ABQ4HZ96_9ACTN</name>
<evidence type="ECO:0000313" key="1">
    <source>
        <dbReference type="EMBL" id="GIJ10973.1"/>
    </source>
</evidence>
<protein>
    <submittedName>
        <fullName evidence="1">Uncharacterized protein</fullName>
    </submittedName>
</protein>
<dbReference type="RefSeq" id="WP_204010233.1">
    <property type="nucleotide sequence ID" value="NZ_BOOZ01000026.1"/>
</dbReference>
<reference evidence="1 2" key="1">
    <citation type="submission" date="2021-01" db="EMBL/GenBank/DDBJ databases">
        <title>Whole genome shotgun sequence of Verrucosispora andamanensis NBRC 109075.</title>
        <authorList>
            <person name="Komaki H."/>
            <person name="Tamura T."/>
        </authorList>
    </citation>
    <scope>NUCLEOTIDE SEQUENCE [LARGE SCALE GENOMIC DNA]</scope>
    <source>
        <strain evidence="1 2">NBRC 109075</strain>
    </source>
</reference>
<proteinExistence type="predicted"/>
<accession>A0ABQ4HZ96</accession>
<dbReference type="EMBL" id="BOOZ01000026">
    <property type="protein sequence ID" value="GIJ10973.1"/>
    <property type="molecule type" value="Genomic_DNA"/>
</dbReference>
<keyword evidence="2" id="KW-1185">Reference proteome</keyword>
<sequence length="169" mass="18574">MDGSSANVISPETVTAIVAIAFDDTFAHVYPDLRQLIEDGFGGPDTRRGALEFFSAEGDRLLPVFGRAWQLVDLRVSDDEPDADRLRQRLAAVVDHVTTFLRKHPEVVEAAGLTLDEAISQLPRPAEQNLAEVLARFPHLATAEDDGAIRPLDRGGWFHNSLHAAGWTH</sequence>
<evidence type="ECO:0000313" key="2">
    <source>
        <dbReference type="Proteomes" id="UP000647017"/>
    </source>
</evidence>
<comment type="caution">
    <text evidence="1">The sequence shown here is derived from an EMBL/GenBank/DDBJ whole genome shotgun (WGS) entry which is preliminary data.</text>
</comment>
<gene>
    <name evidence="1" type="ORF">Van01_41870</name>
</gene>